<dbReference type="InterPro" id="IPR033031">
    <property type="entry name" value="Scc2/Nipped-B"/>
</dbReference>
<dbReference type="GO" id="GO:1990414">
    <property type="term" value="P:replication-born double-strand break repair via sister chromatid exchange"/>
    <property type="evidence" value="ECO:0007669"/>
    <property type="project" value="TreeGrafter"/>
</dbReference>
<evidence type="ECO:0000313" key="4">
    <source>
        <dbReference type="Proteomes" id="UP000281553"/>
    </source>
</evidence>
<dbReference type="InterPro" id="IPR011989">
    <property type="entry name" value="ARM-like"/>
</dbReference>
<dbReference type="PANTHER" id="PTHR21704:SF18">
    <property type="entry name" value="NIPPED-B-LIKE PROTEIN"/>
    <property type="match status" value="1"/>
</dbReference>
<dbReference type="Gene3D" id="1.25.10.10">
    <property type="entry name" value="Leucine-rich Repeat Variant"/>
    <property type="match status" value="1"/>
</dbReference>
<protein>
    <recommendedName>
        <fullName evidence="1">Nipped-B protein</fullName>
    </recommendedName>
</protein>
<comment type="similarity">
    <text evidence="1">Belongs to the SCC2/Nipped-B family.</text>
</comment>
<evidence type="ECO:0000259" key="2">
    <source>
        <dbReference type="Pfam" id="PF12830"/>
    </source>
</evidence>
<dbReference type="Proteomes" id="UP000281553">
    <property type="component" value="Unassembled WGS sequence"/>
</dbReference>
<keyword evidence="4" id="KW-1185">Reference proteome</keyword>
<dbReference type="SUPFAM" id="SSF48371">
    <property type="entry name" value="ARM repeat"/>
    <property type="match status" value="1"/>
</dbReference>
<organism evidence="3 4">
    <name type="scientific">Dibothriocephalus latus</name>
    <name type="common">Fish tapeworm</name>
    <name type="synonym">Diphyllobothrium latum</name>
    <dbReference type="NCBI Taxonomy" id="60516"/>
    <lineage>
        <taxon>Eukaryota</taxon>
        <taxon>Metazoa</taxon>
        <taxon>Spiralia</taxon>
        <taxon>Lophotrochozoa</taxon>
        <taxon>Platyhelminthes</taxon>
        <taxon>Cestoda</taxon>
        <taxon>Eucestoda</taxon>
        <taxon>Diphyllobothriidea</taxon>
        <taxon>Diphyllobothriidae</taxon>
        <taxon>Dibothriocephalus</taxon>
    </lineage>
</organism>
<keyword evidence="1" id="KW-0539">Nucleus</keyword>
<dbReference type="GO" id="GO:0140588">
    <property type="term" value="P:chromatin looping"/>
    <property type="evidence" value="ECO:0007669"/>
    <property type="project" value="InterPro"/>
</dbReference>
<name>A0A3P7LKA0_DIBLA</name>
<keyword evidence="1" id="KW-0677">Repeat</keyword>
<proteinExistence type="inferred from homology"/>
<sequence length="413" mass="46659">MVNEVFQTLWFTPVREKESVKLLRKVMNITDVVAASKETGYEWFEQFLESLLSKEEGEKIRPVEKACVQIVECLVQNIMRLEEIPGQTNRLVACLATLHLFTKIRPQLMVKHAMLIQPYLSIRGHGTSDAHILHYVARILEVTVPLLEHPSETFLAQLEEDMVRLTLRQGKIVLESCVACLGAVVNQVSKNYSLTRDCFSRFFNALVRFKDDLTAEPEKPISPQIRPSILRALFTVGLLCKHFDPNVFQRGSQSDGSVELKNLVLENLLHFFLEEERRMLEADAKWKANHKEESLKIMGDVASGTGSYVAQAYLKDIMESFFSPSPSVRLTSLSVITTILRQGLIHPVQTVPYLIATQTDYDPNVRFKAETQLQEIDNKFPGFISVSCFCLNVPSFLSPCTLGPAKGIEGSLL</sequence>
<dbReference type="OrthoDB" id="418242at2759"/>
<keyword evidence="1" id="KW-0131">Cell cycle</keyword>
<dbReference type="GO" id="GO:0071169">
    <property type="term" value="P:establishment of protein localization to chromatin"/>
    <property type="evidence" value="ECO:0007669"/>
    <property type="project" value="TreeGrafter"/>
</dbReference>
<dbReference type="InterPro" id="IPR024986">
    <property type="entry name" value="Nipped-B_C"/>
</dbReference>
<dbReference type="InterPro" id="IPR016024">
    <property type="entry name" value="ARM-type_fold"/>
</dbReference>
<evidence type="ECO:0000313" key="3">
    <source>
        <dbReference type="EMBL" id="VDN17325.1"/>
    </source>
</evidence>
<evidence type="ECO:0000256" key="1">
    <source>
        <dbReference type="RuleBase" id="RU364107"/>
    </source>
</evidence>
<dbReference type="GO" id="GO:0061775">
    <property type="term" value="F:cohesin loader activity"/>
    <property type="evidence" value="ECO:0007669"/>
    <property type="project" value="InterPro"/>
</dbReference>
<gene>
    <name evidence="3" type="ORF">DILT_LOCUS12901</name>
</gene>
<comment type="subcellular location">
    <subcellularLocation>
        <location evidence="1">Nucleus</location>
    </subcellularLocation>
</comment>
<dbReference type="GO" id="GO:0010468">
    <property type="term" value="P:regulation of gene expression"/>
    <property type="evidence" value="ECO:0007669"/>
    <property type="project" value="InterPro"/>
</dbReference>
<dbReference type="GO" id="GO:0034087">
    <property type="term" value="P:establishment of mitotic sister chromatid cohesion"/>
    <property type="evidence" value="ECO:0007669"/>
    <property type="project" value="TreeGrafter"/>
</dbReference>
<dbReference type="PANTHER" id="PTHR21704">
    <property type="entry name" value="NIPPED-B-LIKE PROTEIN DELANGIN SCC2-RELATED"/>
    <property type="match status" value="1"/>
</dbReference>
<feature type="domain" description="Sister chromatid cohesion C-terminal" evidence="2">
    <location>
        <begin position="307"/>
        <end position="385"/>
    </location>
</feature>
<dbReference type="EMBL" id="UYRU01068090">
    <property type="protein sequence ID" value="VDN17325.1"/>
    <property type="molecule type" value="Genomic_DNA"/>
</dbReference>
<reference evidence="3 4" key="1">
    <citation type="submission" date="2018-11" db="EMBL/GenBank/DDBJ databases">
        <authorList>
            <consortium name="Pathogen Informatics"/>
        </authorList>
    </citation>
    <scope>NUCLEOTIDE SEQUENCE [LARGE SCALE GENOMIC DNA]</scope>
</reference>
<dbReference type="GO" id="GO:0090694">
    <property type="term" value="C:Scc2-Scc4 cohesin loading complex"/>
    <property type="evidence" value="ECO:0007669"/>
    <property type="project" value="TreeGrafter"/>
</dbReference>
<accession>A0A3P7LKA0</accession>
<dbReference type="GO" id="GO:0003682">
    <property type="term" value="F:chromatin binding"/>
    <property type="evidence" value="ECO:0007669"/>
    <property type="project" value="TreeGrafter"/>
</dbReference>
<dbReference type="Pfam" id="PF12830">
    <property type="entry name" value="Nipped-B_C"/>
    <property type="match status" value="1"/>
</dbReference>
<dbReference type="AlphaFoldDB" id="A0A3P7LKA0"/>